<dbReference type="RefSeq" id="XP_026754137.2">
    <property type="nucleotide sequence ID" value="XM_026898336.3"/>
</dbReference>
<dbReference type="GO" id="GO:0008422">
    <property type="term" value="F:beta-glucosidase activity"/>
    <property type="evidence" value="ECO:0007669"/>
    <property type="project" value="TreeGrafter"/>
</dbReference>
<dbReference type="AlphaFoldDB" id="A0A6J1WIE4"/>
<evidence type="ECO:0000256" key="5">
    <source>
        <dbReference type="SAM" id="SignalP"/>
    </source>
</evidence>
<organism evidence="6 7">
    <name type="scientific">Galleria mellonella</name>
    <name type="common">Greater wax moth</name>
    <dbReference type="NCBI Taxonomy" id="7137"/>
    <lineage>
        <taxon>Eukaryota</taxon>
        <taxon>Metazoa</taxon>
        <taxon>Ecdysozoa</taxon>
        <taxon>Arthropoda</taxon>
        <taxon>Hexapoda</taxon>
        <taxon>Insecta</taxon>
        <taxon>Pterygota</taxon>
        <taxon>Neoptera</taxon>
        <taxon>Endopterygota</taxon>
        <taxon>Lepidoptera</taxon>
        <taxon>Glossata</taxon>
        <taxon>Ditrysia</taxon>
        <taxon>Pyraloidea</taxon>
        <taxon>Pyralidae</taxon>
        <taxon>Galleriinae</taxon>
        <taxon>Galleria</taxon>
    </lineage>
</organism>
<dbReference type="Pfam" id="PF00232">
    <property type="entry name" value="Glyco_hydro_1"/>
    <property type="match status" value="1"/>
</dbReference>
<dbReference type="InterPro" id="IPR001360">
    <property type="entry name" value="Glyco_hydro_1"/>
</dbReference>
<dbReference type="PRINTS" id="PR00131">
    <property type="entry name" value="GLHYDRLASE1"/>
</dbReference>
<keyword evidence="6" id="KW-1185">Reference proteome</keyword>
<accession>A0A6J1WIE4</accession>
<evidence type="ECO:0000256" key="3">
    <source>
        <dbReference type="ARBA" id="ARBA00023295"/>
    </source>
</evidence>
<dbReference type="Proteomes" id="UP001652740">
    <property type="component" value="Unplaced"/>
</dbReference>
<evidence type="ECO:0000313" key="6">
    <source>
        <dbReference type="Proteomes" id="UP001652740"/>
    </source>
</evidence>
<proteinExistence type="inferred from homology"/>
<name>A0A6J1WIE4_GALME</name>
<keyword evidence="2" id="KW-0378">Hydrolase</keyword>
<evidence type="ECO:0000256" key="4">
    <source>
        <dbReference type="RuleBase" id="RU003690"/>
    </source>
</evidence>
<dbReference type="InterPro" id="IPR033132">
    <property type="entry name" value="GH_1_N_CS"/>
</dbReference>
<keyword evidence="3" id="KW-0326">Glycosidase</keyword>
<dbReference type="Gene3D" id="3.20.20.80">
    <property type="entry name" value="Glycosidases"/>
    <property type="match status" value="1"/>
</dbReference>
<dbReference type="GeneID" id="113514289"/>
<protein>
    <submittedName>
        <fullName evidence="7">Myrosinase 1-like</fullName>
    </submittedName>
</protein>
<evidence type="ECO:0000256" key="1">
    <source>
        <dbReference type="ARBA" id="ARBA00010838"/>
    </source>
</evidence>
<sequence>MIRPFLILCVIFLHCNGEFLSNKIRKFPDGFQFGASTSAYQIEGGWYEDGKGLSIWDIATHTDPSQIKDKSTGDVAADSYHLYKRDVEIAKELGLDFYRFSVSWPRILPKGFSEQINQAGIDYYNNLIDELLKNNIKPFLTMYHWDLPYELQKLGGWVNPYIIDWFVDYAKVLYDNFGDRVKLWTTINEPKQICYEGYGSTLKAPMLNVTGVAEYICAKNVLLAHAKAYHLYDEHYRKIQNGTIGISISCTWFEPASDTVDDHQAAIDARQFDWGQYAHPIFSKAGDFPLELKRNIALKSAEQGYPRSRLPELSASEICLIRGSSDFFGVNSYTTKLTYRDASLEGMYAVPSYMDDMAAVIISNPAWPQAQSTWLQEVPWGFHKILKEIMKLYDNPPVYITENGWSTSGGLLDEDRIRYYRNYLNVLLDAIEEGCDVRKFTAWTLIDNFEWKNGYTEKFGLYEVDFSSEKHNRTPRKSAYIYKEIIRTRTLDPTYEPEKFSV</sequence>
<dbReference type="InParanoid" id="A0A6J1WIE4"/>
<dbReference type="KEGG" id="gmw:113514289"/>
<gene>
    <name evidence="7" type="primary">LOC113514289</name>
</gene>
<evidence type="ECO:0000256" key="2">
    <source>
        <dbReference type="ARBA" id="ARBA00022801"/>
    </source>
</evidence>
<feature type="chain" id="PRO_5045468313" evidence="5">
    <location>
        <begin position="18"/>
        <end position="502"/>
    </location>
</feature>
<dbReference type="InterPro" id="IPR017853">
    <property type="entry name" value="GH"/>
</dbReference>
<dbReference type="GO" id="GO:0005975">
    <property type="term" value="P:carbohydrate metabolic process"/>
    <property type="evidence" value="ECO:0007669"/>
    <property type="project" value="InterPro"/>
</dbReference>
<comment type="similarity">
    <text evidence="1 4">Belongs to the glycosyl hydrolase 1 family.</text>
</comment>
<feature type="signal peptide" evidence="5">
    <location>
        <begin position="1"/>
        <end position="17"/>
    </location>
</feature>
<dbReference type="PROSITE" id="PS00653">
    <property type="entry name" value="GLYCOSYL_HYDROL_F1_2"/>
    <property type="match status" value="1"/>
</dbReference>
<keyword evidence="5" id="KW-0732">Signal</keyword>
<reference evidence="7" key="1">
    <citation type="submission" date="2025-08" db="UniProtKB">
        <authorList>
            <consortium name="RefSeq"/>
        </authorList>
    </citation>
    <scope>IDENTIFICATION</scope>
    <source>
        <tissue evidence="7">Whole larvae</tissue>
    </source>
</reference>
<dbReference type="SUPFAM" id="SSF51445">
    <property type="entry name" value="(Trans)glycosidases"/>
    <property type="match status" value="1"/>
</dbReference>
<evidence type="ECO:0000313" key="7">
    <source>
        <dbReference type="RefSeq" id="XP_026754137.2"/>
    </source>
</evidence>
<dbReference type="FunCoup" id="A0A6J1WIE4">
    <property type="interactions" value="2"/>
</dbReference>
<dbReference type="PANTHER" id="PTHR10353">
    <property type="entry name" value="GLYCOSYL HYDROLASE"/>
    <property type="match status" value="1"/>
</dbReference>
<dbReference type="PANTHER" id="PTHR10353:SF36">
    <property type="entry name" value="LP05116P"/>
    <property type="match status" value="1"/>
</dbReference>